<dbReference type="STRING" id="1802559.A2372_02605"/>
<keyword evidence="2" id="KW-1133">Transmembrane helix</keyword>
<keyword evidence="2" id="KW-0812">Transmembrane</keyword>
<accession>A0A1F8DYW6</accession>
<feature type="transmembrane region" description="Helical" evidence="2">
    <location>
        <begin position="68"/>
        <end position="88"/>
    </location>
</feature>
<keyword evidence="2" id="KW-0472">Membrane</keyword>
<dbReference type="Proteomes" id="UP000176422">
    <property type="component" value="Unassembled WGS sequence"/>
</dbReference>
<proteinExistence type="predicted"/>
<evidence type="ECO:0000313" key="3">
    <source>
        <dbReference type="EMBL" id="OGM93269.1"/>
    </source>
</evidence>
<dbReference type="AlphaFoldDB" id="A0A1F8DYW6"/>
<comment type="caution">
    <text evidence="3">The sequence shown here is derived from an EMBL/GenBank/DDBJ whole genome shotgun (WGS) entry which is preliminary data.</text>
</comment>
<feature type="coiled-coil region" evidence="1">
    <location>
        <begin position="159"/>
        <end position="190"/>
    </location>
</feature>
<organism evidence="3 4">
    <name type="scientific">Candidatus Wolfebacteria bacterium RIFOXYB1_FULL_54_12</name>
    <dbReference type="NCBI Taxonomy" id="1802559"/>
    <lineage>
        <taxon>Bacteria</taxon>
        <taxon>Candidatus Wolfeibacteriota</taxon>
    </lineage>
</organism>
<dbReference type="EMBL" id="MGIT01000001">
    <property type="protein sequence ID" value="OGM93269.1"/>
    <property type="molecule type" value="Genomic_DNA"/>
</dbReference>
<name>A0A1F8DYW6_9BACT</name>
<evidence type="ECO:0000256" key="1">
    <source>
        <dbReference type="SAM" id="Coils"/>
    </source>
</evidence>
<sequence>MFNKLRCAILYVGIVSLFFVERVSAAATSTFVNINVDALNKSTDEASYLLQLAIFQRESIYQLASLNVTYLTIAVTILLAFAGLVYLFNFRPIAKKIDEQEKSLIGMRENNQKDFELLNEKFKVTQATSEAKISNTSSELKKLVQDELSDLRGEFSKTIAKTEEQVKGIESDAREEIKNLKVTAQELEIDQLWSEHYIWDKIPMNEFRTLLSIINRLESYEGSDIFKQGYWRLVFRTLARLTQDEQLLKEIQEEGNEQIDNLIRDLSKISFTDENKDIILLNLQKKLGK</sequence>
<keyword evidence="1" id="KW-0175">Coiled coil</keyword>
<evidence type="ECO:0000256" key="2">
    <source>
        <dbReference type="SAM" id="Phobius"/>
    </source>
</evidence>
<gene>
    <name evidence="3" type="ORF">A2372_02605</name>
</gene>
<protein>
    <submittedName>
        <fullName evidence="3">Uncharacterized protein</fullName>
    </submittedName>
</protein>
<evidence type="ECO:0000313" key="4">
    <source>
        <dbReference type="Proteomes" id="UP000176422"/>
    </source>
</evidence>
<reference evidence="3 4" key="1">
    <citation type="journal article" date="2016" name="Nat. Commun.">
        <title>Thousands of microbial genomes shed light on interconnected biogeochemical processes in an aquifer system.</title>
        <authorList>
            <person name="Anantharaman K."/>
            <person name="Brown C.T."/>
            <person name="Hug L.A."/>
            <person name="Sharon I."/>
            <person name="Castelle C.J."/>
            <person name="Probst A.J."/>
            <person name="Thomas B.C."/>
            <person name="Singh A."/>
            <person name="Wilkins M.J."/>
            <person name="Karaoz U."/>
            <person name="Brodie E.L."/>
            <person name="Williams K.H."/>
            <person name="Hubbard S.S."/>
            <person name="Banfield J.F."/>
        </authorList>
    </citation>
    <scope>NUCLEOTIDE SEQUENCE [LARGE SCALE GENOMIC DNA]</scope>
</reference>